<sequence>MSVFLKSKRTNINYLVLTLDNFTERSKSIDRFIKINIMKNITLLYLTILHLFALSLCAQKAKIARADKKYDKYAYIDAIKTYERVAKKGYESPDMYQKIGNSYFFNSELTEACKWYDLLFALTTDVDPEYYYRYAYCLKSDGQNQKAEEILKIYNEKTQNNGKGKYYVKEVNYLEKIKANSGRYKIKNAEINSKYSDYGSAFYGNKLVFTTSRDTGGLGQRRHSWNDQYFTNLYESNLTGDSLTPEKAVKFSRSVRSRFHEASAVFTKDGKTMYFTRNNYLDGKKGKNENKITLIKIYKASFVENDWTDIKELPFDSNNYRTAHPALSPDEKTLYFVSDMPGSIGESDIYKVSINDDGSYGIPVNLGNIINTPGRETFPFVSDENEIYFTSDTHAGLGGLDVFVSKINADGTFGEVQNLGAEVNSPKDDFAYLINTKNRIGFFSSNRDGGKGFDDIYQFLETKRLAPKCKPELKGTIKELASGVIIVNAKVTLYDDLHNVINSTESDENGNYSFNVDEKKTYSVRAEKDNYTPAEKTKTIQIGDCQTQLDLDIEKTICKVAVGDDLGPCFGIKWIYFDLDKSEIKPEAALDLAKILDVLNQNPSMKIDIRSHTDSRASAKYNQSLSDRRAKSTHDWLIQNGVNPNRLSSKGYGETKIINRCKNGVKCTEEEHGKNRRSEFIITAL</sequence>
<dbReference type="InterPro" id="IPR011042">
    <property type="entry name" value="6-blade_b-propeller_TolB-like"/>
</dbReference>
<evidence type="ECO:0000256" key="3">
    <source>
        <dbReference type="ARBA" id="ARBA00023237"/>
    </source>
</evidence>
<comment type="subcellular location">
    <subcellularLocation>
        <location evidence="1">Cell outer membrane</location>
    </subcellularLocation>
</comment>
<dbReference type="SUPFAM" id="SSF48452">
    <property type="entry name" value="TPR-like"/>
    <property type="match status" value="1"/>
</dbReference>
<feature type="transmembrane region" description="Helical" evidence="5">
    <location>
        <begin position="37"/>
        <end position="56"/>
    </location>
</feature>
<evidence type="ECO:0000256" key="1">
    <source>
        <dbReference type="ARBA" id="ARBA00004442"/>
    </source>
</evidence>
<dbReference type="SUPFAM" id="SSF82171">
    <property type="entry name" value="DPP6 N-terminal domain-like"/>
    <property type="match status" value="1"/>
</dbReference>
<dbReference type="Proteomes" id="UP000257136">
    <property type="component" value="Unassembled WGS sequence"/>
</dbReference>
<dbReference type="Gene3D" id="2.120.10.30">
    <property type="entry name" value="TolB, C-terminal domain"/>
    <property type="match status" value="1"/>
</dbReference>
<evidence type="ECO:0000256" key="2">
    <source>
        <dbReference type="ARBA" id="ARBA00023136"/>
    </source>
</evidence>
<dbReference type="PANTHER" id="PTHR30329:SF21">
    <property type="entry name" value="LIPOPROTEIN YIAD-RELATED"/>
    <property type="match status" value="1"/>
</dbReference>
<feature type="domain" description="OmpA-like" evidence="6">
    <location>
        <begin position="564"/>
        <end position="685"/>
    </location>
</feature>
<evidence type="ECO:0000256" key="4">
    <source>
        <dbReference type="PROSITE-ProRule" id="PRU00473"/>
    </source>
</evidence>
<keyword evidence="3" id="KW-0998">Cell outer membrane</keyword>
<dbReference type="InterPro" id="IPR011659">
    <property type="entry name" value="WD40"/>
</dbReference>
<reference evidence="7 8" key="1">
    <citation type="submission" date="2018-08" db="EMBL/GenBank/DDBJ databases">
        <title>Genomic Encyclopedia of Archaeal and Bacterial Type Strains, Phase II (KMG-II): from individual species to whole genera.</title>
        <authorList>
            <person name="Goeker M."/>
        </authorList>
    </citation>
    <scope>NUCLEOTIDE SEQUENCE [LARGE SCALE GENOMIC DNA]</scope>
    <source>
        <strain evidence="7 8">DSM 100880</strain>
    </source>
</reference>
<dbReference type="InterPro" id="IPR050330">
    <property type="entry name" value="Bact_OuterMem_StrucFunc"/>
</dbReference>
<evidence type="ECO:0000259" key="6">
    <source>
        <dbReference type="PROSITE" id="PS51123"/>
    </source>
</evidence>
<dbReference type="InterPro" id="IPR006664">
    <property type="entry name" value="OMP_bac"/>
</dbReference>
<dbReference type="Gene3D" id="3.30.1330.60">
    <property type="entry name" value="OmpA-like domain"/>
    <property type="match status" value="1"/>
</dbReference>
<keyword evidence="5" id="KW-1133">Transmembrane helix</keyword>
<protein>
    <submittedName>
        <fullName evidence="7">WD40 repeat protein</fullName>
    </submittedName>
</protein>
<dbReference type="InterPro" id="IPR006665">
    <property type="entry name" value="OmpA-like"/>
</dbReference>
<dbReference type="Gene3D" id="1.25.40.10">
    <property type="entry name" value="Tetratricopeptide repeat domain"/>
    <property type="match status" value="1"/>
</dbReference>
<dbReference type="CDD" id="cd07185">
    <property type="entry name" value="OmpA_C-like"/>
    <property type="match status" value="1"/>
</dbReference>
<keyword evidence="5" id="KW-0812">Transmembrane</keyword>
<organism evidence="7 8">
    <name type="scientific">Flavobacterium aquicola</name>
    <dbReference type="NCBI Taxonomy" id="1682742"/>
    <lineage>
        <taxon>Bacteria</taxon>
        <taxon>Pseudomonadati</taxon>
        <taxon>Bacteroidota</taxon>
        <taxon>Flavobacteriia</taxon>
        <taxon>Flavobacteriales</taxon>
        <taxon>Flavobacteriaceae</taxon>
        <taxon>Flavobacterium</taxon>
    </lineage>
</organism>
<name>A0A3E0EP95_9FLAO</name>
<dbReference type="Gene3D" id="2.60.40.1120">
    <property type="entry name" value="Carboxypeptidase-like, regulatory domain"/>
    <property type="match status" value="1"/>
</dbReference>
<dbReference type="PROSITE" id="PS51123">
    <property type="entry name" value="OMPA_2"/>
    <property type="match status" value="1"/>
</dbReference>
<dbReference type="PRINTS" id="PR01021">
    <property type="entry name" value="OMPADOMAIN"/>
</dbReference>
<keyword evidence="2 4" id="KW-0472">Membrane</keyword>
<dbReference type="GO" id="GO:0009279">
    <property type="term" value="C:cell outer membrane"/>
    <property type="evidence" value="ECO:0007669"/>
    <property type="project" value="UniProtKB-SubCell"/>
</dbReference>
<dbReference type="Pfam" id="PF13620">
    <property type="entry name" value="CarboxypepD_reg"/>
    <property type="match status" value="1"/>
</dbReference>
<evidence type="ECO:0000313" key="7">
    <source>
        <dbReference type="EMBL" id="REG99563.1"/>
    </source>
</evidence>
<evidence type="ECO:0000313" key="8">
    <source>
        <dbReference type="Proteomes" id="UP000257136"/>
    </source>
</evidence>
<dbReference type="Pfam" id="PF07676">
    <property type="entry name" value="PD40"/>
    <property type="match status" value="3"/>
</dbReference>
<dbReference type="SUPFAM" id="SSF49464">
    <property type="entry name" value="Carboxypeptidase regulatory domain-like"/>
    <property type="match status" value="1"/>
</dbReference>
<comment type="caution">
    <text evidence="7">The sequence shown here is derived from an EMBL/GenBank/DDBJ whole genome shotgun (WGS) entry which is preliminary data.</text>
</comment>
<dbReference type="SUPFAM" id="SSF103088">
    <property type="entry name" value="OmpA-like"/>
    <property type="match status" value="1"/>
</dbReference>
<gene>
    <name evidence="7" type="ORF">C8P67_104185</name>
</gene>
<dbReference type="InterPro" id="IPR011990">
    <property type="entry name" value="TPR-like_helical_dom_sf"/>
</dbReference>
<dbReference type="PANTHER" id="PTHR30329">
    <property type="entry name" value="STATOR ELEMENT OF FLAGELLAR MOTOR COMPLEX"/>
    <property type="match status" value="1"/>
</dbReference>
<dbReference type="InterPro" id="IPR036737">
    <property type="entry name" value="OmpA-like_sf"/>
</dbReference>
<proteinExistence type="predicted"/>
<dbReference type="AlphaFoldDB" id="A0A3E0EP95"/>
<keyword evidence="8" id="KW-1185">Reference proteome</keyword>
<dbReference type="InterPro" id="IPR008969">
    <property type="entry name" value="CarboxyPept-like_regulatory"/>
</dbReference>
<dbReference type="EMBL" id="QUNI01000004">
    <property type="protein sequence ID" value="REG99563.1"/>
    <property type="molecule type" value="Genomic_DNA"/>
</dbReference>
<accession>A0A3E0EP95</accession>
<evidence type="ECO:0000256" key="5">
    <source>
        <dbReference type="SAM" id="Phobius"/>
    </source>
</evidence>
<dbReference type="Pfam" id="PF00691">
    <property type="entry name" value="OmpA"/>
    <property type="match status" value="1"/>
</dbReference>